<dbReference type="Gene3D" id="3.40.50.720">
    <property type="entry name" value="NAD(P)-binding Rossmann-like Domain"/>
    <property type="match status" value="1"/>
</dbReference>
<dbReference type="PATRIC" id="fig|42234.21.peg.4482"/>
<accession>A0A0L0K3U4</accession>
<protein>
    <submittedName>
        <fullName evidence="2">Epimerase</fullName>
    </submittedName>
</protein>
<evidence type="ECO:0000313" key="2">
    <source>
        <dbReference type="EMBL" id="KND32767.1"/>
    </source>
</evidence>
<sequence length="221" mass="23741">MSNLLVLGGSGRTGAHVLEHVARRGHHVRALVRNPDKVQAPAGVELIQGTPADIDDLRKAAEGTEGVIGALNNARASDNPWAKPVSPPMFMTDVTRNTLTVMGEQGIRRIVLTSTQGAGDDWARLNPLVKAFINRSNLKAGFADHTGVDQLVRASSGIDWTLARAVTLTGKPLNGPVRAAEAGTEKPGARINRADLARFLVQTIEDDTWIRRAPLVWNTRG</sequence>
<dbReference type="GO" id="GO:0004074">
    <property type="term" value="F:biliverdin reductase [NAD(P)H] activity"/>
    <property type="evidence" value="ECO:0007669"/>
    <property type="project" value="TreeGrafter"/>
</dbReference>
<dbReference type="AlphaFoldDB" id="A0A0L0K3U4"/>
<dbReference type="PANTHER" id="PTHR43355">
    <property type="entry name" value="FLAVIN REDUCTASE (NADPH)"/>
    <property type="match status" value="1"/>
</dbReference>
<dbReference type="Pfam" id="PF13460">
    <property type="entry name" value="NAD_binding_10"/>
    <property type="match status" value="1"/>
</dbReference>
<dbReference type="InterPro" id="IPR051606">
    <property type="entry name" value="Polyketide_Oxido-like"/>
</dbReference>
<gene>
    <name evidence="2" type="ORF">IQ63_21685</name>
</gene>
<evidence type="ECO:0000259" key="1">
    <source>
        <dbReference type="Pfam" id="PF13460"/>
    </source>
</evidence>
<evidence type="ECO:0000313" key="3">
    <source>
        <dbReference type="Proteomes" id="UP000037151"/>
    </source>
</evidence>
<comment type="caution">
    <text evidence="2">The sequence shown here is derived from an EMBL/GenBank/DDBJ whole genome shotgun (WGS) entry which is preliminary data.</text>
</comment>
<dbReference type="Proteomes" id="UP000037151">
    <property type="component" value="Unassembled WGS sequence"/>
</dbReference>
<dbReference type="InterPro" id="IPR016040">
    <property type="entry name" value="NAD(P)-bd_dom"/>
</dbReference>
<dbReference type="OrthoDB" id="4115876at2"/>
<proteinExistence type="predicted"/>
<feature type="domain" description="NAD(P)-binding" evidence="1">
    <location>
        <begin position="8"/>
        <end position="206"/>
    </location>
</feature>
<reference evidence="3" key="1">
    <citation type="submission" date="2014-07" db="EMBL/GenBank/DDBJ databases">
        <title>Genome sequencing of plant-pathogenic Streptomyces species.</title>
        <authorList>
            <person name="Harrison J."/>
            <person name="Sapp M."/>
            <person name="Thwaites R."/>
            <person name="Studholme D.J."/>
        </authorList>
    </citation>
    <scope>NUCLEOTIDE SEQUENCE [LARGE SCALE GENOMIC DNA]</scope>
    <source>
        <strain evidence="3">NCPPB 4445</strain>
    </source>
</reference>
<dbReference type="SUPFAM" id="SSF51735">
    <property type="entry name" value="NAD(P)-binding Rossmann-fold domains"/>
    <property type="match status" value="1"/>
</dbReference>
<dbReference type="PANTHER" id="PTHR43355:SF2">
    <property type="entry name" value="FLAVIN REDUCTASE (NADPH)"/>
    <property type="match status" value="1"/>
</dbReference>
<dbReference type="GO" id="GO:0042602">
    <property type="term" value="F:riboflavin reductase (NADPH) activity"/>
    <property type="evidence" value="ECO:0007669"/>
    <property type="project" value="TreeGrafter"/>
</dbReference>
<name>A0A0L0K3U4_9ACTN</name>
<organism evidence="2 3">
    <name type="scientific">Streptomyces acidiscabies</name>
    <dbReference type="NCBI Taxonomy" id="42234"/>
    <lineage>
        <taxon>Bacteria</taxon>
        <taxon>Bacillati</taxon>
        <taxon>Actinomycetota</taxon>
        <taxon>Actinomycetes</taxon>
        <taxon>Kitasatosporales</taxon>
        <taxon>Streptomycetaceae</taxon>
        <taxon>Streptomyces</taxon>
    </lineage>
</organism>
<dbReference type="InterPro" id="IPR036291">
    <property type="entry name" value="NAD(P)-bd_dom_sf"/>
</dbReference>
<dbReference type="RefSeq" id="WP_050372123.1">
    <property type="nucleotide sequence ID" value="NZ_KQ257822.1"/>
</dbReference>
<dbReference type="EMBL" id="JPPY01000132">
    <property type="protein sequence ID" value="KND32767.1"/>
    <property type="molecule type" value="Genomic_DNA"/>
</dbReference>